<protein>
    <submittedName>
        <fullName evidence="1">Uncharacterized protein</fullName>
    </submittedName>
</protein>
<comment type="caution">
    <text evidence="1">The sequence shown here is derived from an EMBL/GenBank/DDBJ whole genome shotgun (WGS) entry which is preliminary data.</text>
</comment>
<reference evidence="1" key="1">
    <citation type="submission" date="2021-02" db="EMBL/GenBank/DDBJ databases">
        <authorList>
            <person name="Nowell W R."/>
        </authorList>
    </citation>
    <scope>NUCLEOTIDE SEQUENCE</scope>
</reference>
<sequence>MSSLANYYNHSNYASVSEYDDANQCDSSFNSQNESMMHKVKDVVSKIFHPSFLFSASDDTNRS</sequence>
<dbReference type="EMBL" id="CAJOBH010236460">
    <property type="protein sequence ID" value="CAF5092789.1"/>
    <property type="molecule type" value="Genomic_DNA"/>
</dbReference>
<evidence type="ECO:0000313" key="2">
    <source>
        <dbReference type="Proteomes" id="UP000681967"/>
    </source>
</evidence>
<organism evidence="1 2">
    <name type="scientific">Rotaria magnacalcarata</name>
    <dbReference type="NCBI Taxonomy" id="392030"/>
    <lineage>
        <taxon>Eukaryota</taxon>
        <taxon>Metazoa</taxon>
        <taxon>Spiralia</taxon>
        <taxon>Gnathifera</taxon>
        <taxon>Rotifera</taxon>
        <taxon>Eurotatoria</taxon>
        <taxon>Bdelloidea</taxon>
        <taxon>Philodinida</taxon>
        <taxon>Philodinidae</taxon>
        <taxon>Rotaria</taxon>
    </lineage>
</organism>
<evidence type="ECO:0000313" key="1">
    <source>
        <dbReference type="EMBL" id="CAF5092789.1"/>
    </source>
</evidence>
<name>A0A8S3EYR1_9BILA</name>
<proteinExistence type="predicted"/>
<feature type="non-terminal residue" evidence="1">
    <location>
        <position position="1"/>
    </location>
</feature>
<dbReference type="Proteomes" id="UP000681967">
    <property type="component" value="Unassembled WGS sequence"/>
</dbReference>
<gene>
    <name evidence="1" type="ORF">BYL167_LOCUS63364</name>
</gene>
<dbReference type="AlphaFoldDB" id="A0A8S3EYR1"/>
<accession>A0A8S3EYR1</accession>